<dbReference type="Proteomes" id="UP001642484">
    <property type="component" value="Unassembled WGS sequence"/>
</dbReference>
<dbReference type="EMBL" id="CAXAMN010028917">
    <property type="protein sequence ID" value="CAK9118155.1"/>
    <property type="molecule type" value="Genomic_DNA"/>
</dbReference>
<gene>
    <name evidence="1" type="ORF">CCMP2556_LOCUS55329</name>
</gene>
<organism evidence="1 2">
    <name type="scientific">Durusdinium trenchii</name>
    <dbReference type="NCBI Taxonomy" id="1381693"/>
    <lineage>
        <taxon>Eukaryota</taxon>
        <taxon>Sar</taxon>
        <taxon>Alveolata</taxon>
        <taxon>Dinophyceae</taxon>
        <taxon>Suessiales</taxon>
        <taxon>Symbiodiniaceae</taxon>
        <taxon>Durusdinium</taxon>
    </lineage>
</organism>
<sequence length="160" mass="18039">MNTTIREKLEEAVRRYGMRAFIYHDVIARECFSRGYSSVTPGMEAWAKQLTNSSKDTDPLVSLFLDRVINDFKRSPPDIRKPLNYKDALGKHQACGAYIHFKAMMQSTCPEGEWADLSKELDTAFYDQFLDADLLSALQSSVPPGDVGAIGAMRQCHIKL</sequence>
<comment type="caution">
    <text evidence="1">The sequence shown here is derived from an EMBL/GenBank/DDBJ whole genome shotgun (WGS) entry which is preliminary data.</text>
</comment>
<reference evidence="1 2" key="1">
    <citation type="submission" date="2024-02" db="EMBL/GenBank/DDBJ databases">
        <authorList>
            <person name="Chen Y."/>
            <person name="Shah S."/>
            <person name="Dougan E. K."/>
            <person name="Thang M."/>
            <person name="Chan C."/>
        </authorList>
    </citation>
    <scope>NUCLEOTIDE SEQUENCE [LARGE SCALE GENOMIC DNA]</scope>
</reference>
<evidence type="ECO:0000313" key="2">
    <source>
        <dbReference type="Proteomes" id="UP001642484"/>
    </source>
</evidence>
<name>A0ABP0T183_9DINO</name>
<evidence type="ECO:0000313" key="1">
    <source>
        <dbReference type="EMBL" id="CAK9118155.1"/>
    </source>
</evidence>
<keyword evidence="2" id="KW-1185">Reference proteome</keyword>
<proteinExistence type="predicted"/>
<accession>A0ABP0T183</accession>
<protein>
    <submittedName>
        <fullName evidence="1">Uncharacterized protein</fullName>
    </submittedName>
</protein>